<accession>A0A380HJF9</accession>
<protein>
    <submittedName>
        <fullName evidence="9">Phage infection protein</fullName>
    </submittedName>
</protein>
<dbReference type="RefSeq" id="WP_075340035.1">
    <property type="nucleotide sequence ID" value="NZ_JALKMH010000003.1"/>
</dbReference>
<dbReference type="InterPro" id="IPR013525">
    <property type="entry name" value="ABC2_TM"/>
</dbReference>
<dbReference type="InterPro" id="IPR017501">
    <property type="entry name" value="Phage_infect_YhgE_C"/>
</dbReference>
<evidence type="ECO:0000256" key="7">
    <source>
        <dbReference type="SAM" id="Phobius"/>
    </source>
</evidence>
<feature type="transmembrane region" description="Helical" evidence="7">
    <location>
        <begin position="856"/>
        <end position="877"/>
    </location>
</feature>
<reference evidence="9 10" key="1">
    <citation type="submission" date="2018-06" db="EMBL/GenBank/DDBJ databases">
        <authorList>
            <consortium name="Pathogen Informatics"/>
            <person name="Doyle S."/>
        </authorList>
    </citation>
    <scope>NUCLEOTIDE SEQUENCE [LARGE SCALE GENOMIC DNA]</scope>
    <source>
        <strain evidence="9 10">NCTC7688</strain>
    </source>
</reference>
<proteinExistence type="predicted"/>
<dbReference type="Pfam" id="PF12698">
    <property type="entry name" value="ABC2_membrane_3"/>
    <property type="match status" value="2"/>
</dbReference>
<evidence type="ECO:0000256" key="2">
    <source>
        <dbReference type="ARBA" id="ARBA00022692"/>
    </source>
</evidence>
<feature type="domain" description="ABC-2 type transporter transmembrane" evidence="8">
    <location>
        <begin position="616"/>
        <end position="929"/>
    </location>
</feature>
<evidence type="ECO:0000256" key="4">
    <source>
        <dbReference type="ARBA" id="ARBA00023136"/>
    </source>
</evidence>
<organism evidence="9 10">
    <name type="scientific">Staphylococcus saprophyticus</name>
    <dbReference type="NCBI Taxonomy" id="29385"/>
    <lineage>
        <taxon>Bacteria</taxon>
        <taxon>Bacillati</taxon>
        <taxon>Bacillota</taxon>
        <taxon>Bacilli</taxon>
        <taxon>Bacillales</taxon>
        <taxon>Staphylococcaceae</taxon>
        <taxon>Staphylococcus</taxon>
    </lineage>
</organism>
<dbReference type="InterPro" id="IPR051328">
    <property type="entry name" value="T7SS_ABC-Transporter"/>
</dbReference>
<feature type="domain" description="ABC-2 type transporter transmembrane" evidence="8">
    <location>
        <begin position="23"/>
        <end position="166"/>
    </location>
</feature>
<feature type="region of interest" description="Disordered" evidence="6">
    <location>
        <begin position="345"/>
        <end position="391"/>
    </location>
</feature>
<feature type="transmembrane region" description="Helical" evidence="7">
    <location>
        <begin position="824"/>
        <end position="844"/>
    </location>
</feature>
<comment type="subcellular location">
    <subcellularLocation>
        <location evidence="1">Membrane</location>
        <topology evidence="1">Multi-pass membrane protein</topology>
    </subcellularLocation>
</comment>
<dbReference type="NCBIfam" id="TIGR03062">
    <property type="entry name" value="pip_yhgE_Cterm"/>
    <property type="match status" value="1"/>
</dbReference>
<keyword evidence="3 7" id="KW-1133">Transmembrane helix</keyword>
<feature type="coiled-coil region" evidence="5">
    <location>
        <begin position="471"/>
        <end position="508"/>
    </location>
</feature>
<evidence type="ECO:0000256" key="5">
    <source>
        <dbReference type="SAM" id="Coils"/>
    </source>
</evidence>
<evidence type="ECO:0000256" key="3">
    <source>
        <dbReference type="ARBA" id="ARBA00022989"/>
    </source>
</evidence>
<dbReference type="PANTHER" id="PTHR43077">
    <property type="entry name" value="TRANSPORT PERMEASE YVFS-RELATED"/>
    <property type="match status" value="1"/>
</dbReference>
<dbReference type="PANTHER" id="PTHR43077:SF10">
    <property type="entry name" value="TRANSPORT PERMEASE PROTEIN"/>
    <property type="match status" value="1"/>
</dbReference>
<evidence type="ECO:0000313" key="10">
    <source>
        <dbReference type="Proteomes" id="UP000254707"/>
    </source>
</evidence>
<feature type="coiled-coil region" evidence="5">
    <location>
        <begin position="684"/>
        <end position="711"/>
    </location>
</feature>
<sequence length="953" mass="105359">MKNAIKLFVMDLKKIAKTPAVLVILGGLALLPSFYAWFNLEATWDPYGNTKNIKVAVVNEDKGDTVKDKNVNVGNKITNKLKKDDNFDWQFVSRKKADHDLKMGDYYAAIYIPEKFTHQITGTLRKNPQQADVEYKVNQKLNAIAPKMTNAGTSAIVQKANEQFNETVTKALLDEANRLGVKLEEEIPTINKIEDAVSKANDSIPKINDFADKIIYLDENQDEIDNYADEFRALGNHKGEVIDAADKLNQVNAAIPTLNERAKLILALNDYMPNIENALNVASNDVPEAFPKINRGVDLASAGVDAGLQGLNEAQGYLPAVQQRVEGYQEVVDNAQEANQNANNRLQENVETEQQSSKGSDSYSNIKTSQISNSNSNSNSDNAGNNQNGTAISSEDVSAMEASLSKSLLSLSNYTDKQAESSQEDINALKNVTYGIISTDKPKDFKETLDNIKSRLEVTSKSNQKFIDILSELEDREKVDLSDEIKELESANNRINNLIKTQNQLSEALSNGSSGKEEAVELLKEIPRVNSSLDDLRNYIKSELNQKLLDVSNDVMSLLDDGDIKLSTVQSKLNTIDQVINSGESILTTGKDRIETIQSALPVIEQRYMDAMSIAQNYYPQFKQSVSNAASFIENDLPGLEQQLSDTTATVNNTIPTLFNRYDNLVDILDTNQPRAKERLHNLADFARNQLPDVEKDLAKANKLFDEIEDDDAVDKMVDLLKNDLKKQANVIANPINIDQKDIFPVKDYGSASTPFYTALAIWVGALLLVSLLTTDNKHKSLEPHLTTREIYLGKSGLFYTLGIIQALIVSIGDIVILKAQVESVVWFIAISVFSSLVFISIVYTLVSLLGNPGKAIAIIFLVLQIAGGGGTFPIQVTPEFFQVIHPYLPFSYSIDALREAVGGPVPEILTKKLVILSLFGIGFLLIGVIFKPITDPLMRKATEKAEESDVME</sequence>
<keyword evidence="4 7" id="KW-0472">Membrane</keyword>
<keyword evidence="2 7" id="KW-0812">Transmembrane</keyword>
<gene>
    <name evidence="9" type="ORF">NCTC7688_00157</name>
</gene>
<dbReference type="NCBIfam" id="TIGR03061">
    <property type="entry name" value="pip_yhgE_Nterm"/>
    <property type="match status" value="1"/>
</dbReference>
<feature type="transmembrane region" description="Helical" evidence="7">
    <location>
        <begin position="797"/>
        <end position="818"/>
    </location>
</feature>
<dbReference type="Proteomes" id="UP000254707">
    <property type="component" value="Unassembled WGS sequence"/>
</dbReference>
<feature type="transmembrane region" description="Helical" evidence="7">
    <location>
        <begin position="914"/>
        <end position="931"/>
    </location>
</feature>
<evidence type="ECO:0000313" key="9">
    <source>
        <dbReference type="EMBL" id="SUM81666.1"/>
    </source>
</evidence>
<evidence type="ECO:0000256" key="1">
    <source>
        <dbReference type="ARBA" id="ARBA00004141"/>
    </source>
</evidence>
<feature type="compositionally biased region" description="Polar residues" evidence="6">
    <location>
        <begin position="352"/>
        <end position="363"/>
    </location>
</feature>
<feature type="transmembrane region" description="Helical" evidence="7">
    <location>
        <begin position="756"/>
        <end position="776"/>
    </location>
</feature>
<dbReference type="EMBL" id="UHED01000001">
    <property type="protein sequence ID" value="SUM81666.1"/>
    <property type="molecule type" value="Genomic_DNA"/>
</dbReference>
<keyword evidence="5" id="KW-0175">Coiled coil</keyword>
<feature type="compositionally biased region" description="Low complexity" evidence="6">
    <location>
        <begin position="364"/>
        <end position="390"/>
    </location>
</feature>
<dbReference type="AlphaFoldDB" id="A0A380HJF9"/>
<evidence type="ECO:0000256" key="6">
    <source>
        <dbReference type="SAM" id="MobiDB-lite"/>
    </source>
</evidence>
<dbReference type="Gene3D" id="3.40.1710.10">
    <property type="entry name" value="abc type-2 transporter like domain"/>
    <property type="match status" value="1"/>
</dbReference>
<dbReference type="InterPro" id="IPR017500">
    <property type="entry name" value="Phage_infect_YhgE_N"/>
</dbReference>
<dbReference type="GO" id="GO:0016020">
    <property type="term" value="C:membrane"/>
    <property type="evidence" value="ECO:0007669"/>
    <property type="project" value="UniProtKB-SubCell"/>
</dbReference>
<evidence type="ECO:0000259" key="8">
    <source>
        <dbReference type="Pfam" id="PF12698"/>
    </source>
</evidence>
<name>A0A380HJF9_STASA</name>
<dbReference type="GO" id="GO:0140359">
    <property type="term" value="F:ABC-type transporter activity"/>
    <property type="evidence" value="ECO:0007669"/>
    <property type="project" value="InterPro"/>
</dbReference>